<keyword evidence="2" id="KW-1185">Reference proteome</keyword>
<dbReference type="AlphaFoldDB" id="A0A8S1PZ31"/>
<dbReference type="Proteomes" id="UP000688137">
    <property type="component" value="Unassembled WGS sequence"/>
</dbReference>
<dbReference type="EMBL" id="CAJJDM010000140">
    <property type="protein sequence ID" value="CAD8108480.1"/>
    <property type="molecule type" value="Genomic_DNA"/>
</dbReference>
<comment type="caution">
    <text evidence="1">The sequence shown here is derived from an EMBL/GenBank/DDBJ whole genome shotgun (WGS) entry which is preliminary data.</text>
</comment>
<sequence>MNQKSDDNTPKIQLIDIQQSGFNAENLLRVILSRDKLLNGLVNWLHEATKKNQLDDRHNQLYIRIMKVCAVQYAYFQLQSGYNFIAPDEKYIGMCNHFYKIFETEDDYKKEIKQFKKNQNKQTKIIIDDFEKRLTTLQRWRKKFMDDYEQIKKEFSDTNPDYIKFHKLKQQIEIENQTNFDIYQYYFTLFYNEEWFKQPIDDNPYEILRLLCLIKQFLKLDTVYPIEQYANQSITLLDINENEKQKDYYIKLIKQK</sequence>
<protein>
    <submittedName>
        <fullName evidence="1">Uncharacterized protein</fullName>
    </submittedName>
</protein>
<reference evidence="1" key="1">
    <citation type="submission" date="2021-01" db="EMBL/GenBank/DDBJ databases">
        <authorList>
            <consortium name="Genoscope - CEA"/>
            <person name="William W."/>
        </authorList>
    </citation>
    <scope>NUCLEOTIDE SEQUENCE</scope>
</reference>
<proteinExistence type="predicted"/>
<dbReference type="OMA" id="FMDDYEQ"/>
<evidence type="ECO:0000313" key="2">
    <source>
        <dbReference type="Proteomes" id="UP000688137"/>
    </source>
</evidence>
<evidence type="ECO:0000313" key="1">
    <source>
        <dbReference type="EMBL" id="CAD8108480.1"/>
    </source>
</evidence>
<organism evidence="1 2">
    <name type="scientific">Paramecium primaurelia</name>
    <dbReference type="NCBI Taxonomy" id="5886"/>
    <lineage>
        <taxon>Eukaryota</taxon>
        <taxon>Sar</taxon>
        <taxon>Alveolata</taxon>
        <taxon>Ciliophora</taxon>
        <taxon>Intramacronucleata</taxon>
        <taxon>Oligohymenophorea</taxon>
        <taxon>Peniculida</taxon>
        <taxon>Parameciidae</taxon>
        <taxon>Paramecium</taxon>
    </lineage>
</organism>
<gene>
    <name evidence="1" type="ORF">PPRIM_AZ9-3.1.T1370081</name>
</gene>
<name>A0A8S1PZ31_PARPR</name>
<accession>A0A8S1PZ31</accession>